<evidence type="ECO:0000259" key="7">
    <source>
        <dbReference type="Pfam" id="PF06747"/>
    </source>
</evidence>
<dbReference type="PANTHER" id="PTHR46811:SF1">
    <property type="entry name" value="COILED-COIL-HELIX-COILED-COIL-HELIX DOMAIN-CONTAINING PROTEIN 7"/>
    <property type="match status" value="1"/>
</dbReference>
<dbReference type="AlphaFoldDB" id="A0A1E3P6H1"/>
<dbReference type="GO" id="GO:0005758">
    <property type="term" value="C:mitochondrial intermembrane space"/>
    <property type="evidence" value="ECO:0007669"/>
    <property type="project" value="UniProtKB-SubCell"/>
</dbReference>
<evidence type="ECO:0000256" key="3">
    <source>
        <dbReference type="ARBA" id="ARBA00023128"/>
    </source>
</evidence>
<dbReference type="EMBL" id="KV454209">
    <property type="protein sequence ID" value="ODQ60542.1"/>
    <property type="molecule type" value="Genomic_DNA"/>
</dbReference>
<dbReference type="PROSITE" id="PS51808">
    <property type="entry name" value="CHCH"/>
    <property type="match status" value="1"/>
</dbReference>
<sequence>MDPAIAKEKGKIDFTKGSVNEYKFYPDNPTSEYNKSKFASKEPSKYYDPCAQSAQMSVRCLEDNNFDRDMCHEYFKAYRECKKEWLRQRRQDNFNGKGW</sequence>
<comment type="similarity">
    <text evidence="5">Belongs to the COX23 family.</text>
</comment>
<proteinExistence type="inferred from homology"/>
<keyword evidence="9" id="KW-1185">Reference proteome</keyword>
<name>A0A1E3P6H1_WICAA</name>
<dbReference type="STRING" id="683960.A0A1E3P6H1"/>
<evidence type="ECO:0000256" key="4">
    <source>
        <dbReference type="ARBA" id="ARBA00023157"/>
    </source>
</evidence>
<keyword evidence="4" id="KW-1015">Disulfide bond</keyword>
<dbReference type="OrthoDB" id="9971592at2759"/>
<evidence type="ECO:0000313" key="8">
    <source>
        <dbReference type="EMBL" id="ODQ60542.1"/>
    </source>
</evidence>
<protein>
    <recommendedName>
        <fullName evidence="6">Cytochrome c oxidase-assembly factor COX23, mitochondrial</fullName>
    </recommendedName>
</protein>
<feature type="domain" description="CHCH" evidence="7">
    <location>
        <begin position="50"/>
        <end position="83"/>
    </location>
</feature>
<evidence type="ECO:0000256" key="1">
    <source>
        <dbReference type="ARBA" id="ARBA00003875"/>
    </source>
</evidence>
<dbReference type="Proteomes" id="UP000094112">
    <property type="component" value="Unassembled WGS sequence"/>
</dbReference>
<evidence type="ECO:0000256" key="2">
    <source>
        <dbReference type="ARBA" id="ARBA00004569"/>
    </source>
</evidence>
<dbReference type="GeneID" id="30198793"/>
<evidence type="ECO:0000313" key="9">
    <source>
        <dbReference type="Proteomes" id="UP000094112"/>
    </source>
</evidence>
<evidence type="ECO:0000256" key="6">
    <source>
        <dbReference type="ARBA" id="ARBA00041104"/>
    </source>
</evidence>
<reference evidence="8 9" key="1">
    <citation type="journal article" date="2016" name="Proc. Natl. Acad. Sci. U.S.A.">
        <title>Comparative genomics of biotechnologically important yeasts.</title>
        <authorList>
            <person name="Riley R."/>
            <person name="Haridas S."/>
            <person name="Wolfe K.H."/>
            <person name="Lopes M.R."/>
            <person name="Hittinger C.T."/>
            <person name="Goeker M."/>
            <person name="Salamov A.A."/>
            <person name="Wisecaver J.H."/>
            <person name="Long T.M."/>
            <person name="Calvey C.H."/>
            <person name="Aerts A.L."/>
            <person name="Barry K.W."/>
            <person name="Choi C."/>
            <person name="Clum A."/>
            <person name="Coughlan A.Y."/>
            <person name="Deshpande S."/>
            <person name="Douglass A.P."/>
            <person name="Hanson S.J."/>
            <person name="Klenk H.-P."/>
            <person name="LaButti K.M."/>
            <person name="Lapidus A."/>
            <person name="Lindquist E.A."/>
            <person name="Lipzen A.M."/>
            <person name="Meier-Kolthoff J.P."/>
            <person name="Ohm R.A."/>
            <person name="Otillar R.P."/>
            <person name="Pangilinan J.L."/>
            <person name="Peng Y."/>
            <person name="Rokas A."/>
            <person name="Rosa C.A."/>
            <person name="Scheuner C."/>
            <person name="Sibirny A.A."/>
            <person name="Slot J.C."/>
            <person name="Stielow J.B."/>
            <person name="Sun H."/>
            <person name="Kurtzman C.P."/>
            <person name="Blackwell M."/>
            <person name="Grigoriev I.V."/>
            <person name="Jeffries T.W."/>
        </authorList>
    </citation>
    <scope>NUCLEOTIDE SEQUENCE [LARGE SCALE GENOMIC DNA]</scope>
    <source>
        <strain evidence="9">ATCC 58044 / CBS 1984 / NCYC 433 / NRRL Y-366-8</strain>
    </source>
</reference>
<dbReference type="InterPro" id="IPR051040">
    <property type="entry name" value="COX23"/>
</dbReference>
<organism evidence="8 9">
    <name type="scientific">Wickerhamomyces anomalus (strain ATCC 58044 / CBS 1984 / NCYC 433 / NRRL Y-366-8)</name>
    <name type="common">Yeast</name>
    <name type="synonym">Hansenula anomala</name>
    <dbReference type="NCBI Taxonomy" id="683960"/>
    <lineage>
        <taxon>Eukaryota</taxon>
        <taxon>Fungi</taxon>
        <taxon>Dikarya</taxon>
        <taxon>Ascomycota</taxon>
        <taxon>Saccharomycotina</taxon>
        <taxon>Saccharomycetes</taxon>
        <taxon>Phaffomycetales</taxon>
        <taxon>Wickerhamomycetaceae</taxon>
        <taxon>Wickerhamomyces</taxon>
    </lineage>
</organism>
<dbReference type="GO" id="GO:0033617">
    <property type="term" value="P:mitochondrial respiratory chain complex IV assembly"/>
    <property type="evidence" value="ECO:0007669"/>
    <property type="project" value="EnsemblFungi"/>
</dbReference>
<comment type="subcellular location">
    <subcellularLocation>
        <location evidence="2">Mitochondrion intermembrane space</location>
    </subcellularLocation>
</comment>
<dbReference type="RefSeq" id="XP_019039749.1">
    <property type="nucleotide sequence ID" value="XM_019181547.1"/>
</dbReference>
<dbReference type="Gene3D" id="1.10.287.1130">
    <property type="entry name" value="CytochromE C oxidase copper chaperone"/>
    <property type="match status" value="1"/>
</dbReference>
<dbReference type="Pfam" id="PF06747">
    <property type="entry name" value="CHCH"/>
    <property type="match status" value="1"/>
</dbReference>
<accession>A0A1E3P6H1</accession>
<dbReference type="PANTHER" id="PTHR46811">
    <property type="entry name" value="COILED-COIL-HELIX-COILED-COIL-HELIX DOMAIN-CONTAINING PROTEIN 7"/>
    <property type="match status" value="1"/>
</dbReference>
<keyword evidence="3" id="KW-0496">Mitochondrion</keyword>
<dbReference type="InterPro" id="IPR010625">
    <property type="entry name" value="CHCH"/>
</dbReference>
<comment type="function">
    <text evidence="1">Required for the assembly of cytochrome c oxidase.</text>
</comment>
<evidence type="ECO:0000256" key="5">
    <source>
        <dbReference type="ARBA" id="ARBA00038264"/>
    </source>
</evidence>
<dbReference type="InterPro" id="IPR009069">
    <property type="entry name" value="Cys_alpha_HP_mot_SF"/>
</dbReference>
<gene>
    <name evidence="8" type="ORF">WICANDRAFT_28877</name>
</gene>
<dbReference type="SUPFAM" id="SSF47072">
    <property type="entry name" value="Cysteine alpha-hairpin motif"/>
    <property type="match status" value="1"/>
</dbReference>